<accession>B0PAP7</accession>
<name>B0PAP7_9FIRM</name>
<dbReference type="EMBL" id="ABGD02000014">
    <property type="protein sequence ID" value="EDS11227.1"/>
    <property type="molecule type" value="Genomic_DNA"/>
</dbReference>
<reference evidence="1" key="2">
    <citation type="submission" date="2013-09" db="EMBL/GenBank/DDBJ databases">
        <title>Draft genome sequence of Anaerotruncus colihominis(DSM 17241).</title>
        <authorList>
            <person name="Sudarsanam P."/>
            <person name="Ley R."/>
            <person name="Guruge J."/>
            <person name="Turnbaugh P.J."/>
            <person name="Mahowald M."/>
            <person name="Liep D."/>
            <person name="Gordon J."/>
        </authorList>
    </citation>
    <scope>NUCLEOTIDE SEQUENCE</scope>
    <source>
        <strain evidence="1">DSM 17241</strain>
    </source>
</reference>
<dbReference type="InterPro" id="IPR021146">
    <property type="entry name" value="Phage_gp6-like_head-tail"/>
</dbReference>
<organism evidence="1 2">
    <name type="scientific">Anaerotruncus colihominis DSM 17241</name>
    <dbReference type="NCBI Taxonomy" id="445972"/>
    <lineage>
        <taxon>Bacteria</taxon>
        <taxon>Bacillati</taxon>
        <taxon>Bacillota</taxon>
        <taxon>Clostridia</taxon>
        <taxon>Eubacteriales</taxon>
        <taxon>Oscillospiraceae</taxon>
        <taxon>Anaerotruncus</taxon>
    </lineage>
</organism>
<gene>
    <name evidence="1" type="ORF">ANACOL_01847</name>
</gene>
<protein>
    <recommendedName>
        <fullName evidence="3">Phage gp6-like head-tail connector protein</fullName>
    </recommendedName>
</protein>
<dbReference type="Proteomes" id="UP000003803">
    <property type="component" value="Unassembled WGS sequence"/>
</dbReference>
<evidence type="ECO:0000313" key="2">
    <source>
        <dbReference type="Proteomes" id="UP000003803"/>
    </source>
</evidence>
<evidence type="ECO:0008006" key="3">
    <source>
        <dbReference type="Google" id="ProtNLM"/>
    </source>
</evidence>
<dbReference type="eggNOG" id="ENOG502ZTRY">
    <property type="taxonomic scope" value="Bacteria"/>
</dbReference>
<dbReference type="Pfam" id="PF05135">
    <property type="entry name" value="Phage_connect_1"/>
    <property type="match status" value="1"/>
</dbReference>
<keyword evidence="2" id="KW-1185">Reference proteome</keyword>
<dbReference type="HOGENOM" id="CLU_2262383_0_0_9"/>
<evidence type="ECO:0000313" key="1">
    <source>
        <dbReference type="EMBL" id="EDS11227.1"/>
    </source>
</evidence>
<reference evidence="1" key="1">
    <citation type="submission" date="2007-11" db="EMBL/GenBank/DDBJ databases">
        <authorList>
            <person name="Fulton L."/>
            <person name="Clifton S."/>
            <person name="Fulton B."/>
            <person name="Xu J."/>
            <person name="Minx P."/>
            <person name="Pepin K.H."/>
            <person name="Johnson M."/>
            <person name="Thiruvilangam P."/>
            <person name="Bhonagiri V."/>
            <person name="Nash W.E."/>
            <person name="Mardis E.R."/>
            <person name="Wilson R.K."/>
        </authorList>
    </citation>
    <scope>NUCLEOTIDE SEQUENCE [LARGE SCALE GENOMIC DNA]</scope>
    <source>
        <strain evidence="1">DSM 17241</strain>
    </source>
</reference>
<dbReference type="AlphaFoldDB" id="B0PAP7"/>
<comment type="caution">
    <text evidence="1">The sequence shown here is derived from an EMBL/GenBank/DDBJ whole genome shotgun (WGS) entry which is preliminary data.</text>
</comment>
<sequence length="109" mass="11892">MIGGGGMNVQQQVEKIKRQLGISGDAANDLIIRDLFEDWNAAALSICNRDEATPVMQAAVCDAVAAAFLRRGGEGMTGYSAGGQSYSYEDIQKKLYDRLISSNQRVYRL</sequence>
<proteinExistence type="predicted"/>